<protein>
    <recommendedName>
        <fullName evidence="3">Ferritin-like domain-containing protein</fullName>
    </recommendedName>
</protein>
<reference evidence="1 2" key="1">
    <citation type="journal article" date="2006" name="Science">
        <title>Genome of rice cluster I archaea -- the key methane producers in the rice rhizosphere.</title>
        <authorList>
            <person name="Erkel C."/>
            <person name="Kube M."/>
            <person name="Reinhardt R."/>
            <person name="Liesack W."/>
        </authorList>
    </citation>
    <scope>NUCLEOTIDE SEQUENCE [LARGE SCALE GENOMIC DNA]</scope>
    <source>
        <strain evidence="2">DSM 22066 / NBRC 105507 / MRE50</strain>
    </source>
</reference>
<dbReference type="eggNOG" id="arCOG05288">
    <property type="taxonomic scope" value="Archaea"/>
</dbReference>
<organism evidence="1 2">
    <name type="scientific">Methanocella arvoryzae (strain DSM 22066 / NBRC 105507 / MRE50)</name>
    <dbReference type="NCBI Taxonomy" id="351160"/>
    <lineage>
        <taxon>Archaea</taxon>
        <taxon>Methanobacteriati</taxon>
        <taxon>Methanobacteriota</taxon>
        <taxon>Stenosarchaea group</taxon>
        <taxon>Methanomicrobia</taxon>
        <taxon>Methanocellales</taxon>
        <taxon>Methanocellaceae</taxon>
        <taxon>Methanocella</taxon>
    </lineage>
</organism>
<dbReference type="InterPro" id="IPR009078">
    <property type="entry name" value="Ferritin-like_SF"/>
</dbReference>
<name>Q0W7Q7_METAR</name>
<sequence length="407" mass="46650">MTMLQSRDNGGNNMAKFKPLDMKGTPIDDQFMSWNEMIKEPYDKETTDAYTKTRVILMNGIENNSVITSHAMARLIRDDEVKKQMAIIRRADSQHQETINWLNPASASVLETTVSYEQVAVDLTANLAKNEPDPYFKQVLDFALLEDFDHLYRYSNMMMLLEGKDATMITQNKTDIKPGRPTVVEHRHPVDEMRKHFDKETASLKSKMNNETIVSAEQQTMLFYRSHGYQYGDDLARKLYAEIAEIEEQHVSQYELVGDPNVTFLEKLTLLQLNEAYNYYSCAQTETDPRIKKIWERFCADEITHFNMCAQLLEKVEGRDVMDVLKQDSIEPLIVFEPNKDYVNDVLETQVNLQPYNMEFMDANKLPGGWLSYTYRERVNAGGVPSEDVIARAQSALAAPGGATTGE</sequence>
<dbReference type="STRING" id="351160.RCIX80"/>
<keyword evidence="2" id="KW-1185">Reference proteome</keyword>
<dbReference type="EMBL" id="AM114193">
    <property type="protein sequence ID" value="CAJ35586.1"/>
    <property type="molecule type" value="Genomic_DNA"/>
</dbReference>
<dbReference type="PATRIC" id="fig|351160.9.peg.2651"/>
<dbReference type="AlphaFoldDB" id="Q0W7Q7"/>
<proteinExistence type="predicted"/>
<evidence type="ECO:0000313" key="1">
    <source>
        <dbReference type="EMBL" id="CAJ35586.1"/>
    </source>
</evidence>
<gene>
    <name evidence="1" type="ORF">RCIX80</name>
</gene>
<dbReference type="KEGG" id="rci:RCIX80"/>
<dbReference type="Proteomes" id="UP000000663">
    <property type="component" value="Chromosome"/>
</dbReference>
<dbReference type="SUPFAM" id="SSF47240">
    <property type="entry name" value="Ferritin-like"/>
    <property type="match status" value="2"/>
</dbReference>
<evidence type="ECO:0000313" key="2">
    <source>
        <dbReference type="Proteomes" id="UP000000663"/>
    </source>
</evidence>
<evidence type="ECO:0008006" key="3">
    <source>
        <dbReference type="Google" id="ProtNLM"/>
    </source>
</evidence>
<accession>Q0W7Q7</accession>